<evidence type="ECO:0000256" key="2">
    <source>
        <dbReference type="ARBA" id="ARBA00022679"/>
    </source>
</evidence>
<evidence type="ECO:0000256" key="4">
    <source>
        <dbReference type="PIRNR" id="PIRNR036417"/>
    </source>
</evidence>
<feature type="domain" description="FAE" evidence="5">
    <location>
        <begin position="46"/>
        <end position="330"/>
    </location>
</feature>
<keyword evidence="3 4" id="KW-0012">Acyltransferase</keyword>
<dbReference type="InterPro" id="IPR012392">
    <property type="entry name" value="3-ktacl-CoA_syn"/>
</dbReference>
<dbReference type="EC" id="2.3.1.-" evidence="4"/>
<dbReference type="GO" id="GO:0016747">
    <property type="term" value="F:acyltransferase activity, transferring groups other than amino-acyl groups"/>
    <property type="evidence" value="ECO:0007669"/>
    <property type="project" value="InterPro"/>
</dbReference>
<dbReference type="CDD" id="cd00831">
    <property type="entry name" value="CHS_like"/>
    <property type="match status" value="1"/>
</dbReference>
<dbReference type="Pfam" id="PF08541">
    <property type="entry name" value="ACP_syn_III_C"/>
    <property type="match status" value="1"/>
</dbReference>
<proteinExistence type="inferred from homology"/>
<protein>
    <recommendedName>
        <fullName evidence="4">3-ketoacyl-CoA synthase</fullName>
        <ecNumber evidence="4">2.3.1.-</ecNumber>
    </recommendedName>
</protein>
<dbReference type="PIRSF" id="PIRSF036417">
    <property type="entry name" value="3-ktacl-CoA_syn"/>
    <property type="match status" value="1"/>
</dbReference>
<dbReference type="UniPathway" id="UPA00094"/>
<keyword evidence="8" id="KW-1185">Reference proteome</keyword>
<keyword evidence="2 4" id="KW-0808">Transferase</keyword>
<gene>
    <name evidence="7" type="ORF">HU200_063928</name>
</gene>
<evidence type="ECO:0000259" key="6">
    <source>
        <dbReference type="Pfam" id="PF08541"/>
    </source>
</evidence>
<dbReference type="GO" id="GO:0016020">
    <property type="term" value="C:membrane"/>
    <property type="evidence" value="ECO:0007669"/>
    <property type="project" value="InterPro"/>
</dbReference>
<feature type="domain" description="Beta-ketoacyl-[acyl-carrier-protein] synthase III C-terminal" evidence="6">
    <location>
        <begin position="351"/>
        <end position="432"/>
    </location>
</feature>
<dbReference type="SUPFAM" id="SSF53901">
    <property type="entry name" value="Thiolase-like"/>
    <property type="match status" value="1"/>
</dbReference>
<comment type="caution">
    <text evidence="7">The sequence shown here is derived from an EMBL/GenBank/DDBJ whole genome shotgun (WGS) entry which is preliminary data.</text>
</comment>
<dbReference type="Pfam" id="PF08392">
    <property type="entry name" value="FAE1_CUT1_RppA"/>
    <property type="match status" value="1"/>
</dbReference>
<comment type="similarity">
    <text evidence="1 4">Belongs to the thiolase-like superfamily. Chalcone/stilbene synthases family.</text>
</comment>
<dbReference type="AlphaFoldDB" id="A0A835ACR9"/>
<dbReference type="InterPro" id="IPR013601">
    <property type="entry name" value="FAE1_typ3_polyketide_synth"/>
</dbReference>
<evidence type="ECO:0000313" key="8">
    <source>
        <dbReference type="Proteomes" id="UP000636709"/>
    </source>
</evidence>
<sequence length="457" mass="50621">MRIATAMLLKVTRIFHYGLPTWSTTVTPPIHHLLAFLLLTVIAAKYLTKRPRPVYLVDYACFGPSSNYRSNPATWQETLRSVLDDDTMSFITKISRCSGLGNETCLPSSIHYIPPIHSLHLAREEAEMIIFTVIDDLFAKTCVKPDKIDVLIVNCSVTTMIPSMADMIINRYKLRSDIRNMQLSGMGCSAGLIAVGLARNLLQTIPYGSCALVVSTEILTGNFYLGKKRGMQLTNVLFRMGGAAVLLSTSSANARFELMHLVRKSTSAQDSAYHCVYQEEDDEGNMGANLSKDLVATAGEALRANITTIAPLVLPVSELLSFFLSSIKQKVFIIKKSASTKPYVPNFSLAVEHFCVHAGGRAVIDAVQRSLNLSDEQVEPSRMTLHRFGNTSSSSLWYEMAYCEAKKLMRKGDRVWMIGFGSGYKCNSAVWKCILPALSPDSAWANCIRRYPVDVTK</sequence>
<evidence type="ECO:0000256" key="1">
    <source>
        <dbReference type="ARBA" id="ARBA00005531"/>
    </source>
</evidence>
<name>A0A835ACR9_9POAL</name>
<organism evidence="7 8">
    <name type="scientific">Digitaria exilis</name>
    <dbReference type="NCBI Taxonomy" id="1010633"/>
    <lineage>
        <taxon>Eukaryota</taxon>
        <taxon>Viridiplantae</taxon>
        <taxon>Streptophyta</taxon>
        <taxon>Embryophyta</taxon>
        <taxon>Tracheophyta</taxon>
        <taxon>Spermatophyta</taxon>
        <taxon>Magnoliopsida</taxon>
        <taxon>Liliopsida</taxon>
        <taxon>Poales</taxon>
        <taxon>Poaceae</taxon>
        <taxon>PACMAD clade</taxon>
        <taxon>Panicoideae</taxon>
        <taxon>Panicodae</taxon>
        <taxon>Paniceae</taxon>
        <taxon>Anthephorinae</taxon>
        <taxon>Digitaria</taxon>
    </lineage>
</organism>
<reference evidence="7" key="1">
    <citation type="submission" date="2020-07" db="EMBL/GenBank/DDBJ databases">
        <title>Genome sequence and genetic diversity analysis of an under-domesticated orphan crop, white fonio (Digitaria exilis).</title>
        <authorList>
            <person name="Bennetzen J.L."/>
            <person name="Chen S."/>
            <person name="Ma X."/>
            <person name="Wang X."/>
            <person name="Yssel A.E.J."/>
            <person name="Chaluvadi S.R."/>
            <person name="Johnson M."/>
            <person name="Gangashetty P."/>
            <person name="Hamidou F."/>
            <person name="Sanogo M.D."/>
            <person name="Zwaenepoel A."/>
            <person name="Wallace J."/>
            <person name="Van De Peer Y."/>
            <person name="Van Deynze A."/>
        </authorList>
    </citation>
    <scope>NUCLEOTIDE SEQUENCE</scope>
    <source>
        <tissue evidence="7">Leaves</tissue>
    </source>
</reference>
<dbReference type="Proteomes" id="UP000636709">
    <property type="component" value="Unassembled WGS sequence"/>
</dbReference>
<evidence type="ECO:0000256" key="3">
    <source>
        <dbReference type="ARBA" id="ARBA00023315"/>
    </source>
</evidence>
<evidence type="ECO:0000313" key="7">
    <source>
        <dbReference type="EMBL" id="KAF8650553.1"/>
    </source>
</evidence>
<dbReference type="InterPro" id="IPR016039">
    <property type="entry name" value="Thiolase-like"/>
</dbReference>
<evidence type="ECO:0000259" key="5">
    <source>
        <dbReference type="Pfam" id="PF08392"/>
    </source>
</evidence>
<dbReference type="Gene3D" id="3.40.47.10">
    <property type="match status" value="1"/>
</dbReference>
<dbReference type="OrthoDB" id="640879at2759"/>
<dbReference type="InterPro" id="IPR013747">
    <property type="entry name" value="ACP_syn_III_C"/>
</dbReference>
<dbReference type="EMBL" id="JACEFO010002724">
    <property type="protein sequence ID" value="KAF8650553.1"/>
    <property type="molecule type" value="Genomic_DNA"/>
</dbReference>
<dbReference type="GO" id="GO:0006633">
    <property type="term" value="P:fatty acid biosynthetic process"/>
    <property type="evidence" value="ECO:0007669"/>
    <property type="project" value="UniProtKB-UniPathway"/>
</dbReference>
<accession>A0A835ACR9</accession>
<comment type="pathway">
    <text evidence="4">Lipid metabolism; fatty acid biosynthesis.</text>
</comment>
<dbReference type="PANTHER" id="PTHR31561">
    <property type="entry name" value="3-KETOACYL-COA SYNTHASE"/>
    <property type="match status" value="1"/>
</dbReference>